<evidence type="ECO:0000256" key="1">
    <source>
        <dbReference type="ARBA" id="ARBA00022723"/>
    </source>
</evidence>
<evidence type="ECO:0000313" key="7">
    <source>
        <dbReference type="EMBL" id="AOZ50452.1"/>
    </source>
</evidence>
<dbReference type="RefSeq" id="WP_070979794.1">
    <property type="nucleotide sequence ID" value="NZ_CP017707.1"/>
</dbReference>
<dbReference type="Proteomes" id="UP000178776">
    <property type="component" value="Chromosome"/>
</dbReference>
<dbReference type="GeneID" id="68841729"/>
<dbReference type="GO" id="GO:0016787">
    <property type="term" value="F:hydrolase activity"/>
    <property type="evidence" value="ECO:0007669"/>
    <property type="project" value="UniProtKB-KW"/>
</dbReference>
<name>A0A1D9LGR1_9NEIS</name>
<comment type="catalytic activity">
    <reaction evidence="4">
        <text>6-methylsalicylate + H(+) = 3-methylphenol + CO2</text>
        <dbReference type="Rhea" id="RHEA:23112"/>
        <dbReference type="ChEBI" id="CHEBI:15378"/>
        <dbReference type="ChEBI" id="CHEBI:16526"/>
        <dbReference type="ChEBI" id="CHEBI:17231"/>
        <dbReference type="ChEBI" id="CHEBI:36658"/>
        <dbReference type="EC" id="4.1.1.52"/>
    </reaction>
    <physiologicalReaction direction="left-to-right" evidence="4">
        <dbReference type="Rhea" id="RHEA:23113"/>
    </physiologicalReaction>
</comment>
<protein>
    <recommendedName>
        <fullName evidence="5">6-methylsalicylate decarboxylase</fullName>
        <ecNumber evidence="5">4.1.1.52</ecNumber>
    </recommendedName>
</protein>
<dbReference type="EC" id="4.1.1.52" evidence="5"/>
<evidence type="ECO:0000256" key="5">
    <source>
        <dbReference type="ARBA" id="ARBA00038889"/>
    </source>
</evidence>
<dbReference type="Pfam" id="PF04909">
    <property type="entry name" value="Amidohydro_2"/>
    <property type="match status" value="1"/>
</dbReference>
<dbReference type="GO" id="GO:0005829">
    <property type="term" value="C:cytosol"/>
    <property type="evidence" value="ECO:0007669"/>
    <property type="project" value="TreeGrafter"/>
</dbReference>
<dbReference type="Gene3D" id="3.20.20.140">
    <property type="entry name" value="Metal-dependent hydrolases"/>
    <property type="match status" value="1"/>
</dbReference>
<proteinExistence type="predicted"/>
<accession>A0A1D9LGR1</accession>
<keyword evidence="3" id="KW-0456">Lyase</keyword>
<gene>
    <name evidence="7" type="ORF">BKX93_10940</name>
</gene>
<organism evidence="7 8">
    <name type="scientific">Chromobacterium vaccinii</name>
    <dbReference type="NCBI Taxonomy" id="1108595"/>
    <lineage>
        <taxon>Bacteria</taxon>
        <taxon>Pseudomonadati</taxon>
        <taxon>Pseudomonadota</taxon>
        <taxon>Betaproteobacteria</taxon>
        <taxon>Neisseriales</taxon>
        <taxon>Chromobacteriaceae</taxon>
        <taxon>Chromobacterium</taxon>
    </lineage>
</organism>
<keyword evidence="2" id="KW-0862">Zinc</keyword>
<evidence type="ECO:0000256" key="4">
    <source>
        <dbReference type="ARBA" id="ARBA00036832"/>
    </source>
</evidence>
<keyword evidence="7" id="KW-0378">Hydrolase</keyword>
<sequence>MTATQRIDVHQHVVPPFWAEALPAHGGDPSGWKSPEWSPQSAIAFMDSQGIATGVLSLTAPGVQGWSGQSKRDMARRVNEYTAGLVEHRPDRFGNFATVPLPDIEGSLREIEFAFDALKADGVVLLSNYRGQYLGDPAFEPVWAELNRRRATVFIHPGKPAIDAIAGMPSPLVDYPFDTTRTAVQMVLNGTLARHPDVNVILSHAGGFLPYASHRFAELAQGVRNDVPATEELLRLFQRFYFDTALASSPAALPSLTAFAGAGRILYGSDYPYAPASVGASFTAQLDACAELSPAEHAAINHRNALALFPRRAKVDSVHP</sequence>
<dbReference type="PANTHER" id="PTHR21240">
    <property type="entry name" value="2-AMINO-3-CARBOXYLMUCONATE-6-SEMIALDEHYDE DECARBOXYLASE"/>
    <property type="match status" value="1"/>
</dbReference>
<evidence type="ECO:0000256" key="3">
    <source>
        <dbReference type="ARBA" id="ARBA00023239"/>
    </source>
</evidence>
<evidence type="ECO:0000259" key="6">
    <source>
        <dbReference type="Pfam" id="PF04909"/>
    </source>
</evidence>
<dbReference type="InterPro" id="IPR006680">
    <property type="entry name" value="Amidohydro-rel"/>
</dbReference>
<dbReference type="AlphaFoldDB" id="A0A1D9LGR1"/>
<dbReference type="STRING" id="1108595.BKX93_10940"/>
<evidence type="ECO:0000256" key="2">
    <source>
        <dbReference type="ARBA" id="ARBA00022833"/>
    </source>
</evidence>
<evidence type="ECO:0000313" key="8">
    <source>
        <dbReference type="Proteomes" id="UP000178776"/>
    </source>
</evidence>
<dbReference type="GO" id="GO:0046872">
    <property type="term" value="F:metal ion binding"/>
    <property type="evidence" value="ECO:0007669"/>
    <property type="project" value="UniProtKB-KW"/>
</dbReference>
<dbReference type="PANTHER" id="PTHR21240:SF29">
    <property type="entry name" value="AMIDOHYDROLASE-RELATED DOMAIN-CONTAINING PROTEIN"/>
    <property type="match status" value="1"/>
</dbReference>
<dbReference type="KEGG" id="cvc:BKX93_10940"/>
<dbReference type="GO" id="GO:0047596">
    <property type="term" value="F:6-methylsalicylate decarboxylase activity"/>
    <property type="evidence" value="ECO:0007669"/>
    <property type="project" value="UniProtKB-EC"/>
</dbReference>
<dbReference type="GO" id="GO:0019748">
    <property type="term" value="P:secondary metabolic process"/>
    <property type="evidence" value="ECO:0007669"/>
    <property type="project" value="TreeGrafter"/>
</dbReference>
<dbReference type="EMBL" id="CP017707">
    <property type="protein sequence ID" value="AOZ50452.1"/>
    <property type="molecule type" value="Genomic_DNA"/>
</dbReference>
<feature type="domain" description="Amidohydrolase-related" evidence="6">
    <location>
        <begin position="7"/>
        <end position="310"/>
    </location>
</feature>
<reference evidence="7 8" key="1">
    <citation type="submission" date="2016-10" db="EMBL/GenBank/DDBJ databases">
        <title>Chromobacterium muskegensis sp. nov., an insecticidal bacterium isolated from Sphagnum bogs.</title>
        <authorList>
            <person name="Sparks M.E."/>
            <person name="Blackburn M.B."/>
            <person name="Gundersen-Rindal D.E."/>
            <person name="Mitchell A."/>
            <person name="Farrar R."/>
            <person name="Kuhar D."/>
        </authorList>
    </citation>
    <scope>NUCLEOTIDE SEQUENCE [LARGE SCALE GENOMIC DNA]</scope>
    <source>
        <strain evidence="7 8">21-1</strain>
    </source>
</reference>
<dbReference type="SUPFAM" id="SSF51556">
    <property type="entry name" value="Metallo-dependent hydrolases"/>
    <property type="match status" value="1"/>
</dbReference>
<dbReference type="InterPro" id="IPR032466">
    <property type="entry name" value="Metal_Hydrolase"/>
</dbReference>
<dbReference type="InterPro" id="IPR032465">
    <property type="entry name" value="ACMSD"/>
</dbReference>
<keyword evidence="1" id="KW-0479">Metal-binding</keyword>